<dbReference type="GO" id="GO:0005886">
    <property type="term" value="C:plasma membrane"/>
    <property type="evidence" value="ECO:0007669"/>
    <property type="project" value="UniProtKB-SubCell"/>
</dbReference>
<feature type="domain" description="C2" evidence="12">
    <location>
        <begin position="1"/>
        <end position="123"/>
    </location>
</feature>
<evidence type="ECO:0000256" key="1">
    <source>
        <dbReference type="ARBA" id="ARBA00004123"/>
    </source>
</evidence>
<keyword evidence="9" id="KW-0472">Membrane</keyword>
<keyword evidence="6" id="KW-0479">Metal-binding</keyword>
<keyword evidence="10" id="KW-0539">Nucleus</keyword>
<comment type="similarity">
    <text evidence="11">Belongs to the plant CAR protein family.</text>
</comment>
<evidence type="ECO:0000256" key="8">
    <source>
        <dbReference type="ARBA" id="ARBA00023121"/>
    </source>
</evidence>
<dbReference type="SMART" id="SM00239">
    <property type="entry name" value="C2"/>
    <property type="match status" value="1"/>
</dbReference>
<dbReference type="InterPro" id="IPR035892">
    <property type="entry name" value="C2_domain_sf"/>
</dbReference>
<protein>
    <recommendedName>
        <fullName evidence="12">C2 domain-containing protein</fullName>
    </recommendedName>
</protein>
<dbReference type="GO" id="GO:0005634">
    <property type="term" value="C:nucleus"/>
    <property type="evidence" value="ECO:0007669"/>
    <property type="project" value="UniProtKB-SubCell"/>
</dbReference>
<evidence type="ECO:0000256" key="5">
    <source>
        <dbReference type="ARBA" id="ARBA00022682"/>
    </source>
</evidence>
<keyword evidence="5" id="KW-0938">Abscisic acid signaling pathway</keyword>
<reference evidence="13 14" key="1">
    <citation type="journal article" date="2017" name="Nat. Commun.">
        <title>Genome assembly with in vitro proximity ligation data and whole-genome triplication in lettuce.</title>
        <authorList>
            <person name="Reyes-Chin-Wo S."/>
            <person name="Wang Z."/>
            <person name="Yang X."/>
            <person name="Kozik A."/>
            <person name="Arikit S."/>
            <person name="Song C."/>
            <person name="Xia L."/>
            <person name="Froenicke L."/>
            <person name="Lavelle D.O."/>
            <person name="Truco M.J."/>
            <person name="Xia R."/>
            <person name="Zhu S."/>
            <person name="Xu C."/>
            <person name="Xu H."/>
            <person name="Xu X."/>
            <person name="Cox K."/>
            <person name="Korf I."/>
            <person name="Meyers B.C."/>
            <person name="Michelmore R.W."/>
        </authorList>
    </citation>
    <scope>NUCLEOTIDE SEQUENCE [LARGE SCALE GENOMIC DNA]</scope>
    <source>
        <strain evidence="14">cv. Salinas</strain>
        <tissue evidence="13">Seedlings</tissue>
    </source>
</reference>
<keyword evidence="4" id="KW-1003">Cell membrane</keyword>
<dbReference type="Pfam" id="PF00168">
    <property type="entry name" value="C2"/>
    <property type="match status" value="1"/>
</dbReference>
<proteinExistence type="inferred from homology"/>
<dbReference type="Gene3D" id="2.60.40.150">
    <property type="entry name" value="C2 domain"/>
    <property type="match status" value="1"/>
</dbReference>
<keyword evidence="14" id="KW-1185">Reference proteome</keyword>
<dbReference type="InterPro" id="IPR044562">
    <property type="entry name" value="CAR1-11"/>
</dbReference>
<evidence type="ECO:0000256" key="6">
    <source>
        <dbReference type="ARBA" id="ARBA00022723"/>
    </source>
</evidence>
<organism evidence="13 14">
    <name type="scientific">Lactuca sativa</name>
    <name type="common">Garden lettuce</name>
    <dbReference type="NCBI Taxonomy" id="4236"/>
    <lineage>
        <taxon>Eukaryota</taxon>
        <taxon>Viridiplantae</taxon>
        <taxon>Streptophyta</taxon>
        <taxon>Embryophyta</taxon>
        <taxon>Tracheophyta</taxon>
        <taxon>Spermatophyta</taxon>
        <taxon>Magnoliopsida</taxon>
        <taxon>eudicotyledons</taxon>
        <taxon>Gunneridae</taxon>
        <taxon>Pentapetalae</taxon>
        <taxon>asterids</taxon>
        <taxon>campanulids</taxon>
        <taxon>Asterales</taxon>
        <taxon>Asteraceae</taxon>
        <taxon>Cichorioideae</taxon>
        <taxon>Cichorieae</taxon>
        <taxon>Lactucinae</taxon>
        <taxon>Lactuca</taxon>
    </lineage>
</organism>
<dbReference type="SUPFAM" id="SSF49562">
    <property type="entry name" value="C2 domain (Calcium/lipid-binding domain, CaLB)"/>
    <property type="match status" value="1"/>
</dbReference>
<sequence length="186" mass="20790">MEGILGLLKLRVKRGINLAVRDAKSSDPYLVATLDGQLSAIYTESSHGRTCVVMQKTKTKVIKGNCNPIWDDELTLTMRDPKTPISIAVYDRDRFSNDDSMGVADIDVKPYIECLKKGLDLKNVPNGTKLERIQPKKQNYLSDESCIVWENGKIVQDMVVRLTDVECGEVVLQIELIPVTGCKLHV</sequence>
<evidence type="ECO:0000256" key="4">
    <source>
        <dbReference type="ARBA" id="ARBA00022475"/>
    </source>
</evidence>
<name>A0A9R1UWB1_LACSA</name>
<comment type="subcellular location">
    <subcellularLocation>
        <location evidence="2">Cell membrane</location>
    </subcellularLocation>
    <subcellularLocation>
        <location evidence="1">Nucleus</location>
    </subcellularLocation>
</comment>
<gene>
    <name evidence="13" type="ORF">LSAT_V11C800406450</name>
</gene>
<dbReference type="EMBL" id="NBSK02000008">
    <property type="protein sequence ID" value="KAJ0194055.1"/>
    <property type="molecule type" value="Genomic_DNA"/>
</dbReference>
<evidence type="ECO:0000256" key="9">
    <source>
        <dbReference type="ARBA" id="ARBA00023136"/>
    </source>
</evidence>
<evidence type="ECO:0000259" key="12">
    <source>
        <dbReference type="PROSITE" id="PS50004"/>
    </source>
</evidence>
<dbReference type="Proteomes" id="UP000235145">
    <property type="component" value="Unassembled WGS sequence"/>
</dbReference>
<dbReference type="AlphaFoldDB" id="A0A9R1UWB1"/>
<keyword evidence="8" id="KW-0446">Lipid-binding</keyword>
<dbReference type="GO" id="GO:0008289">
    <property type="term" value="F:lipid binding"/>
    <property type="evidence" value="ECO:0007669"/>
    <property type="project" value="UniProtKB-KW"/>
</dbReference>
<evidence type="ECO:0000256" key="7">
    <source>
        <dbReference type="ARBA" id="ARBA00022837"/>
    </source>
</evidence>
<evidence type="ECO:0000256" key="10">
    <source>
        <dbReference type="ARBA" id="ARBA00023242"/>
    </source>
</evidence>
<comment type="caution">
    <text evidence="13">The sequence shown here is derived from an EMBL/GenBank/DDBJ whole genome shotgun (WGS) entry which is preliminary data.</text>
</comment>
<dbReference type="PROSITE" id="PS50004">
    <property type="entry name" value="C2"/>
    <property type="match status" value="1"/>
</dbReference>
<keyword evidence="3" id="KW-0343">GTPase activation</keyword>
<dbReference type="GO" id="GO:0009738">
    <property type="term" value="P:abscisic acid-activated signaling pathway"/>
    <property type="evidence" value="ECO:0007669"/>
    <property type="project" value="UniProtKB-KW"/>
</dbReference>
<dbReference type="InterPro" id="IPR000008">
    <property type="entry name" value="C2_dom"/>
</dbReference>
<dbReference type="PANTHER" id="PTHR45933:SF12">
    <property type="entry name" value="PROTEIN C2-DOMAIN ABA-RELATED 9"/>
    <property type="match status" value="1"/>
</dbReference>
<evidence type="ECO:0000256" key="3">
    <source>
        <dbReference type="ARBA" id="ARBA00022468"/>
    </source>
</evidence>
<evidence type="ECO:0000313" key="13">
    <source>
        <dbReference type="EMBL" id="KAJ0194055.1"/>
    </source>
</evidence>
<accession>A0A9R1UWB1</accession>
<evidence type="ECO:0000256" key="2">
    <source>
        <dbReference type="ARBA" id="ARBA00004236"/>
    </source>
</evidence>
<keyword evidence="7" id="KW-0106">Calcium</keyword>
<dbReference type="GO" id="GO:0046872">
    <property type="term" value="F:metal ion binding"/>
    <property type="evidence" value="ECO:0007669"/>
    <property type="project" value="UniProtKB-KW"/>
</dbReference>
<evidence type="ECO:0000256" key="11">
    <source>
        <dbReference type="ARBA" id="ARBA00024037"/>
    </source>
</evidence>
<dbReference type="GO" id="GO:0005096">
    <property type="term" value="F:GTPase activator activity"/>
    <property type="evidence" value="ECO:0007669"/>
    <property type="project" value="UniProtKB-KW"/>
</dbReference>
<evidence type="ECO:0000313" key="14">
    <source>
        <dbReference type="Proteomes" id="UP000235145"/>
    </source>
</evidence>
<dbReference type="PANTHER" id="PTHR45933">
    <property type="entry name" value="PROTEIN C2-DOMAIN ABA-RELATED 4"/>
    <property type="match status" value="1"/>
</dbReference>